<evidence type="ECO:0000259" key="10">
    <source>
        <dbReference type="PROSITE" id="PS51384"/>
    </source>
</evidence>
<feature type="domain" description="2Fe-2S ferredoxin-type" evidence="9">
    <location>
        <begin position="229"/>
        <end position="316"/>
    </location>
</feature>
<evidence type="ECO:0000259" key="9">
    <source>
        <dbReference type="PROSITE" id="PS51085"/>
    </source>
</evidence>
<evidence type="ECO:0000256" key="8">
    <source>
        <dbReference type="ARBA" id="ARBA00023014"/>
    </source>
</evidence>
<keyword evidence="4" id="KW-0001">2Fe-2S</keyword>
<dbReference type="GO" id="GO:0016491">
    <property type="term" value="F:oxidoreductase activity"/>
    <property type="evidence" value="ECO:0007669"/>
    <property type="project" value="UniProtKB-KW"/>
</dbReference>
<dbReference type="PROSITE" id="PS51384">
    <property type="entry name" value="FAD_FR"/>
    <property type="match status" value="1"/>
</dbReference>
<keyword evidence="8" id="KW-0411">Iron-sulfur</keyword>
<dbReference type="InterPro" id="IPR039261">
    <property type="entry name" value="FNR_nucleotide-bd"/>
</dbReference>
<dbReference type="InterPro" id="IPR017927">
    <property type="entry name" value="FAD-bd_FR_type"/>
</dbReference>
<dbReference type="STRING" id="1121022.GCA_000376105_04063"/>
<name>V4QVK0_9CAUL</name>
<sequence length="316" mass="34877">MTEVLISGIVQETELIRRIELRREDGQPLPPFTAGAHIDVHLPNGLVRQYSLSNSPRSTQFYELGIRREALSRGGSDWIHTARPGERVRISAPRNLFPLADNARRHLLFAAGIGITPIMSMVRSLQAVGGDFEIFYSVQSRKDAAFLFDLEALKLGAKFKFLADGRHAAMATINAAISHPVTETHLYVCGPRSYVDTILCEARQKGWSEKQLHTEAFAPSSSTALSTDNAFTVLLKRSGRRITVTADMTVAKALELQGVALPVSCEQGICGTCLTRVLSGVPEHRDQYLTDEERGLNDQFTPCCSRSQTPELILDL</sequence>
<dbReference type="PROSITE" id="PS51085">
    <property type="entry name" value="2FE2S_FER_2"/>
    <property type="match status" value="1"/>
</dbReference>
<evidence type="ECO:0000256" key="2">
    <source>
        <dbReference type="ARBA" id="ARBA00022630"/>
    </source>
</evidence>
<evidence type="ECO:0000256" key="3">
    <source>
        <dbReference type="ARBA" id="ARBA00022643"/>
    </source>
</evidence>
<dbReference type="AlphaFoldDB" id="V4QVK0"/>
<dbReference type="CDD" id="cd06185">
    <property type="entry name" value="PDR_like"/>
    <property type="match status" value="1"/>
</dbReference>
<dbReference type="InterPro" id="IPR050415">
    <property type="entry name" value="MRET"/>
</dbReference>
<comment type="cofactor">
    <cofactor evidence="1">
        <name>FMN</name>
        <dbReference type="ChEBI" id="CHEBI:58210"/>
    </cofactor>
</comment>
<dbReference type="Pfam" id="PF00111">
    <property type="entry name" value="Fer2"/>
    <property type="match status" value="1"/>
</dbReference>
<dbReference type="GO" id="GO:0046872">
    <property type="term" value="F:metal ion binding"/>
    <property type="evidence" value="ECO:0007669"/>
    <property type="project" value="UniProtKB-KW"/>
</dbReference>
<evidence type="ECO:0000256" key="1">
    <source>
        <dbReference type="ARBA" id="ARBA00001917"/>
    </source>
</evidence>
<evidence type="ECO:0000256" key="7">
    <source>
        <dbReference type="ARBA" id="ARBA00023004"/>
    </source>
</evidence>
<dbReference type="PATRIC" id="fig|1121022.4.peg.4177"/>
<accession>V4QVK0</accession>
<dbReference type="PROSITE" id="PS00197">
    <property type="entry name" value="2FE2S_FER_1"/>
    <property type="match status" value="1"/>
</dbReference>
<dbReference type="Pfam" id="PF22290">
    <property type="entry name" value="DmmA-like_N"/>
    <property type="match status" value="1"/>
</dbReference>
<evidence type="ECO:0000313" key="11">
    <source>
        <dbReference type="EMBL" id="ESQ83183.1"/>
    </source>
</evidence>
<dbReference type="PANTHER" id="PTHR47354">
    <property type="entry name" value="NADH OXIDOREDUCTASE HCR"/>
    <property type="match status" value="1"/>
</dbReference>
<evidence type="ECO:0000256" key="5">
    <source>
        <dbReference type="ARBA" id="ARBA00022723"/>
    </source>
</evidence>
<dbReference type="CDD" id="cd00207">
    <property type="entry name" value="fer2"/>
    <property type="match status" value="1"/>
</dbReference>
<dbReference type="Gene3D" id="2.40.30.10">
    <property type="entry name" value="Translation factors"/>
    <property type="match status" value="1"/>
</dbReference>
<dbReference type="OrthoDB" id="9786134at2"/>
<feature type="domain" description="FAD-binding FR-type" evidence="10">
    <location>
        <begin position="1"/>
        <end position="100"/>
    </location>
</feature>
<keyword evidence="3" id="KW-0288">FMN</keyword>
<reference evidence="11 12" key="1">
    <citation type="journal article" date="2014" name="Nature">
        <title>Sequential evolution of bacterial morphology by co-option of a developmental regulator.</title>
        <authorList>
            <person name="Jiang C."/>
            <person name="Brown P.J."/>
            <person name="Ducret A."/>
            <person name="Brun Y.V."/>
        </authorList>
    </citation>
    <scope>NUCLEOTIDE SEQUENCE [LARGE SCALE GENOMIC DNA]</scope>
    <source>
        <strain evidence="11 12">DSM 16100</strain>
    </source>
</reference>
<proteinExistence type="predicted"/>
<dbReference type="InterPro" id="IPR001041">
    <property type="entry name" value="2Fe-2S_ferredoxin-type"/>
</dbReference>
<dbReference type="SUPFAM" id="SSF63380">
    <property type="entry name" value="Riboflavin synthase domain-like"/>
    <property type="match status" value="1"/>
</dbReference>
<dbReference type="Gene3D" id="3.10.20.30">
    <property type="match status" value="1"/>
</dbReference>
<dbReference type="InterPro" id="IPR012675">
    <property type="entry name" value="Beta-grasp_dom_sf"/>
</dbReference>
<keyword evidence="5" id="KW-0479">Metal-binding</keyword>
<dbReference type="Gene3D" id="3.40.50.80">
    <property type="entry name" value="Nucleotide-binding domain of ferredoxin-NADP reductase (FNR) module"/>
    <property type="match status" value="1"/>
</dbReference>
<keyword evidence="7" id="KW-0408">Iron</keyword>
<dbReference type="SUPFAM" id="SSF52343">
    <property type="entry name" value="Ferredoxin reductase-like, C-terminal NADP-linked domain"/>
    <property type="match status" value="1"/>
</dbReference>
<evidence type="ECO:0000256" key="4">
    <source>
        <dbReference type="ARBA" id="ARBA00022714"/>
    </source>
</evidence>
<dbReference type="EMBL" id="AWGB01000071">
    <property type="protein sequence ID" value="ESQ83183.1"/>
    <property type="molecule type" value="Genomic_DNA"/>
</dbReference>
<dbReference type="PRINTS" id="PR00409">
    <property type="entry name" value="PHDIOXRDTASE"/>
</dbReference>
<keyword evidence="2" id="KW-0285">Flavoprotein</keyword>
<dbReference type="GO" id="GO:0051537">
    <property type="term" value="F:2 iron, 2 sulfur cluster binding"/>
    <property type="evidence" value="ECO:0007669"/>
    <property type="project" value="UniProtKB-KW"/>
</dbReference>
<evidence type="ECO:0000313" key="12">
    <source>
        <dbReference type="Proteomes" id="UP000017837"/>
    </source>
</evidence>
<dbReference type="Proteomes" id="UP000017837">
    <property type="component" value="Unassembled WGS sequence"/>
</dbReference>
<dbReference type="RefSeq" id="WP_018083752.1">
    <property type="nucleotide sequence ID" value="NZ_AQWM01000042.1"/>
</dbReference>
<organism evidence="11 12">
    <name type="scientific">Asticcacaulis benevestitus DSM 16100 = ATCC BAA-896</name>
    <dbReference type="NCBI Taxonomy" id="1121022"/>
    <lineage>
        <taxon>Bacteria</taxon>
        <taxon>Pseudomonadati</taxon>
        <taxon>Pseudomonadota</taxon>
        <taxon>Alphaproteobacteria</taxon>
        <taxon>Caulobacterales</taxon>
        <taxon>Caulobacteraceae</taxon>
        <taxon>Asticcacaulis</taxon>
    </lineage>
</organism>
<evidence type="ECO:0000256" key="6">
    <source>
        <dbReference type="ARBA" id="ARBA00023002"/>
    </source>
</evidence>
<protein>
    <recommendedName>
        <fullName evidence="13">Ferredoxin</fullName>
    </recommendedName>
</protein>
<gene>
    <name evidence="11" type="ORF">ABENE_20390</name>
</gene>
<dbReference type="InterPro" id="IPR036010">
    <property type="entry name" value="2Fe-2S_ferredoxin-like_sf"/>
</dbReference>
<dbReference type="InterPro" id="IPR006058">
    <property type="entry name" value="2Fe2S_fd_BS"/>
</dbReference>
<comment type="caution">
    <text evidence="11">The sequence shown here is derived from an EMBL/GenBank/DDBJ whole genome shotgun (WGS) entry which is preliminary data.</text>
</comment>
<evidence type="ECO:0008006" key="13">
    <source>
        <dbReference type="Google" id="ProtNLM"/>
    </source>
</evidence>
<dbReference type="InterPro" id="IPR054582">
    <property type="entry name" value="DmmA-like_N"/>
</dbReference>
<dbReference type="PANTHER" id="PTHR47354:SF1">
    <property type="entry name" value="CARNITINE MONOOXYGENASE REDUCTASE SUBUNIT"/>
    <property type="match status" value="1"/>
</dbReference>
<keyword evidence="6" id="KW-0560">Oxidoreductase</keyword>
<dbReference type="eggNOG" id="COG1018">
    <property type="taxonomic scope" value="Bacteria"/>
</dbReference>
<dbReference type="InterPro" id="IPR017938">
    <property type="entry name" value="Riboflavin_synthase-like_b-brl"/>
</dbReference>
<keyword evidence="12" id="KW-1185">Reference proteome</keyword>
<dbReference type="SUPFAM" id="SSF54292">
    <property type="entry name" value="2Fe-2S ferredoxin-like"/>
    <property type="match status" value="1"/>
</dbReference>